<comment type="caution">
    <text evidence="2">The sequence shown here is derived from an EMBL/GenBank/DDBJ whole genome shotgun (WGS) entry which is preliminary data.</text>
</comment>
<dbReference type="RefSeq" id="XP_018687457.1">
    <property type="nucleotide sequence ID" value="XM_018843130.1"/>
</dbReference>
<reference evidence="2 3" key="1">
    <citation type="submission" date="2016-04" db="EMBL/GenBank/DDBJ databases">
        <title>Draft genome of Fonsecaea erecta CBS 125763.</title>
        <authorList>
            <person name="Weiss V.A."/>
            <person name="Vicente V.A."/>
            <person name="Raittz R.T."/>
            <person name="Moreno L.F."/>
            <person name="De Souza E.M."/>
            <person name="Pedrosa F.O."/>
            <person name="Steffens M.B."/>
            <person name="Faoro H."/>
            <person name="Tadra-Sfeir M.Z."/>
            <person name="Najafzadeh M.J."/>
            <person name="Felipe M.S."/>
            <person name="Teixeira M."/>
            <person name="Sun J."/>
            <person name="Xi L."/>
            <person name="Gomes R."/>
            <person name="De Azevedo C.M."/>
            <person name="Salgado C.G."/>
            <person name="Da Silva M.B."/>
            <person name="Nascimento M.F."/>
            <person name="Queiroz-Telles F."/>
            <person name="Attili D.S."/>
            <person name="Gorbushina A."/>
        </authorList>
    </citation>
    <scope>NUCLEOTIDE SEQUENCE [LARGE SCALE GENOMIC DNA]</scope>
    <source>
        <strain evidence="2 3">CBS 125763</strain>
    </source>
</reference>
<dbReference type="Proteomes" id="UP000078343">
    <property type="component" value="Unassembled WGS sequence"/>
</dbReference>
<accession>A0A178Z2U8</accession>
<keyword evidence="3" id="KW-1185">Reference proteome</keyword>
<evidence type="ECO:0000313" key="2">
    <source>
        <dbReference type="EMBL" id="OAP54090.1"/>
    </source>
</evidence>
<protein>
    <submittedName>
        <fullName evidence="2">Uncharacterized protein</fullName>
    </submittedName>
</protein>
<proteinExistence type="predicted"/>
<sequence>MPALTTIEIRRRVWFWDEGYLVLPLAWSKALPGAGEKGDGDGKGQLLGFPVRESAGICTALAADVAWFVVAAFDLASWPRGFRLRVDQVLRLVRAVGVLRQPWREESMTVDDNESASGSSSQGKRSDVPTWTGVVTNRCVKQQGS</sequence>
<evidence type="ECO:0000313" key="3">
    <source>
        <dbReference type="Proteomes" id="UP000078343"/>
    </source>
</evidence>
<organism evidence="2 3">
    <name type="scientific">Fonsecaea erecta</name>
    <dbReference type="NCBI Taxonomy" id="1367422"/>
    <lineage>
        <taxon>Eukaryota</taxon>
        <taxon>Fungi</taxon>
        <taxon>Dikarya</taxon>
        <taxon>Ascomycota</taxon>
        <taxon>Pezizomycotina</taxon>
        <taxon>Eurotiomycetes</taxon>
        <taxon>Chaetothyriomycetidae</taxon>
        <taxon>Chaetothyriales</taxon>
        <taxon>Herpotrichiellaceae</taxon>
        <taxon>Fonsecaea</taxon>
    </lineage>
</organism>
<dbReference type="AlphaFoldDB" id="A0A178Z2U8"/>
<name>A0A178Z2U8_9EURO</name>
<gene>
    <name evidence="2" type="ORF">AYL99_11625</name>
</gene>
<dbReference type="EMBL" id="LVYI01000015">
    <property type="protein sequence ID" value="OAP54090.1"/>
    <property type="molecule type" value="Genomic_DNA"/>
</dbReference>
<feature type="region of interest" description="Disordered" evidence="1">
    <location>
        <begin position="107"/>
        <end position="132"/>
    </location>
</feature>
<dbReference type="GeneID" id="30015793"/>
<evidence type="ECO:0000256" key="1">
    <source>
        <dbReference type="SAM" id="MobiDB-lite"/>
    </source>
</evidence>